<gene>
    <name evidence="3" type="ORF">BTMF_LOCUS2130</name>
</gene>
<feature type="transmembrane region" description="Helical" evidence="1">
    <location>
        <begin position="257"/>
        <end position="276"/>
    </location>
</feature>
<dbReference type="Gene3D" id="1.25.40.10">
    <property type="entry name" value="Tetratricopeptide repeat domain"/>
    <property type="match status" value="1"/>
</dbReference>
<keyword evidence="1" id="KW-1133">Transmembrane helix</keyword>
<protein>
    <submittedName>
        <fullName evidence="5">UDENN domain-containing protein</fullName>
    </submittedName>
</protein>
<evidence type="ECO:0000313" key="3">
    <source>
        <dbReference type="EMBL" id="VDO11839.1"/>
    </source>
</evidence>
<accession>A0A0R3Q8Z8</accession>
<dbReference type="InterPro" id="IPR011990">
    <property type="entry name" value="TPR-like_helical_dom_sf"/>
</dbReference>
<feature type="transmembrane region" description="Helical" evidence="1">
    <location>
        <begin position="126"/>
        <end position="143"/>
    </location>
</feature>
<dbReference type="InterPro" id="IPR037516">
    <property type="entry name" value="Tripartite_DENN"/>
</dbReference>
<feature type="domain" description="UDENN" evidence="2">
    <location>
        <begin position="1"/>
        <end position="84"/>
    </location>
</feature>
<dbReference type="PROSITE" id="PS50211">
    <property type="entry name" value="DENN"/>
    <property type="match status" value="1"/>
</dbReference>
<dbReference type="InterPro" id="IPR005112">
    <property type="entry name" value="dDENN_dom"/>
</dbReference>
<dbReference type="GO" id="GO:0032483">
    <property type="term" value="P:regulation of Rab protein signal transduction"/>
    <property type="evidence" value="ECO:0007669"/>
    <property type="project" value="TreeGrafter"/>
</dbReference>
<dbReference type="STRING" id="42155.A0A0R3Q8Z8"/>
<dbReference type="PANTHER" id="PTHR12296:SF30">
    <property type="entry name" value="DENN DOMAIN-CONTAINING PROTEIN CRAG"/>
    <property type="match status" value="1"/>
</dbReference>
<dbReference type="Proteomes" id="UP000280834">
    <property type="component" value="Unassembled WGS sequence"/>
</dbReference>
<dbReference type="AlphaFoldDB" id="A0A0R3Q8Z8"/>
<dbReference type="WBParaSite" id="BTMF_0000280601-mRNA-1">
    <property type="protein sequence ID" value="BTMF_0000280601-mRNA-1"/>
    <property type="gene ID" value="BTMF_0000280601"/>
</dbReference>
<dbReference type="GO" id="GO:0005085">
    <property type="term" value="F:guanyl-nucleotide exchange factor activity"/>
    <property type="evidence" value="ECO:0007669"/>
    <property type="project" value="UniProtKB-ARBA"/>
</dbReference>
<evidence type="ECO:0000313" key="5">
    <source>
        <dbReference type="WBParaSite" id="BTMF_0000280601-mRNA-1"/>
    </source>
</evidence>
<evidence type="ECO:0000313" key="4">
    <source>
        <dbReference type="Proteomes" id="UP000280834"/>
    </source>
</evidence>
<keyword evidence="4" id="KW-1185">Reference proteome</keyword>
<keyword evidence="1" id="KW-0472">Membrane</keyword>
<dbReference type="GO" id="GO:0031410">
    <property type="term" value="C:cytoplasmic vesicle"/>
    <property type="evidence" value="ECO:0007669"/>
    <property type="project" value="TreeGrafter"/>
</dbReference>
<name>A0A0R3Q8Z8_9BILA</name>
<dbReference type="EMBL" id="UZAG01001674">
    <property type="protein sequence ID" value="VDO11839.1"/>
    <property type="molecule type" value="Genomic_DNA"/>
</dbReference>
<dbReference type="Pfam" id="PF03455">
    <property type="entry name" value="dDENN"/>
    <property type="match status" value="1"/>
</dbReference>
<reference evidence="5" key="1">
    <citation type="submission" date="2017-02" db="UniProtKB">
        <authorList>
            <consortium name="WormBaseParasite"/>
        </authorList>
    </citation>
    <scope>IDENTIFICATION</scope>
</reference>
<evidence type="ECO:0000256" key="1">
    <source>
        <dbReference type="SAM" id="Phobius"/>
    </source>
</evidence>
<dbReference type="SMART" id="SM00801">
    <property type="entry name" value="dDENN"/>
    <property type="match status" value="1"/>
</dbReference>
<organism evidence="5">
    <name type="scientific">Brugia timori</name>
    <dbReference type="NCBI Taxonomy" id="42155"/>
    <lineage>
        <taxon>Eukaryota</taxon>
        <taxon>Metazoa</taxon>
        <taxon>Ecdysozoa</taxon>
        <taxon>Nematoda</taxon>
        <taxon>Chromadorea</taxon>
        <taxon>Rhabditida</taxon>
        <taxon>Spirurina</taxon>
        <taxon>Spiruromorpha</taxon>
        <taxon>Filarioidea</taxon>
        <taxon>Onchocercidae</taxon>
        <taxon>Brugia</taxon>
    </lineage>
</organism>
<reference evidence="3 4" key="2">
    <citation type="submission" date="2018-11" db="EMBL/GenBank/DDBJ databases">
        <authorList>
            <consortium name="Pathogen Informatics"/>
        </authorList>
    </citation>
    <scope>NUCLEOTIDE SEQUENCE [LARGE SCALE GENOMIC DNA]</scope>
</reference>
<dbReference type="InterPro" id="IPR051696">
    <property type="entry name" value="DENN_Domain_GEFs"/>
</dbReference>
<feature type="transmembrane region" description="Helical" evidence="1">
    <location>
        <begin position="102"/>
        <end position="120"/>
    </location>
</feature>
<evidence type="ECO:0000259" key="2">
    <source>
        <dbReference type="PROSITE" id="PS50211"/>
    </source>
</evidence>
<sequence>MALVDSRDLNFRFMASLMQGYTAYLRPIRCAPRCVGATDTGSLFDLDAFLHSRDRSSLEFFKRFSETQSFNRFIEERSFVSDKNTYNAFFDECIAKISQNGTYFAVLVCINTCHVSFLIIDLRAVFRAFYLLKLISASYFLYFQDNRSSNDSLVEYEMSASCQTEFVPPPESTLNSDGQELTYKYEYFPRTLEPLQFLLYVIFGHICYTLQNFPLVSFEFLDYLESALIRTKQEARSALETAILNARHSPVTWPKTLLFYAYSIWFMLLPSLVHLAKSKVKILRLALHVLDRMEYSGILPLDQVCYRIVIQLCGDFGYPILAVKVLQAMQGMEQNAVTYGIYHQAVLKGGWPVGDRVEAVKAWNRLAIVVRAISLFKMNLSLASSRHSLQFGSVSVIEAAFSEGNNSSDLLVDPLGAINMTQNLSTTASRQAGETMSPSRLRFIKEHSTSPFANEVLVKLFQACMV</sequence>
<keyword evidence="1" id="KW-0812">Transmembrane</keyword>
<dbReference type="PANTHER" id="PTHR12296">
    <property type="entry name" value="DENN DOMAIN-CONTAINING PROTEIN 4"/>
    <property type="match status" value="1"/>
</dbReference>
<proteinExistence type="predicted"/>